<evidence type="ECO:0000313" key="10">
    <source>
        <dbReference type="Proteomes" id="UP000605848"/>
    </source>
</evidence>
<comment type="similarity">
    <text evidence="7">Belongs to the glycosyltransferase 87 family.</text>
</comment>
<feature type="transmembrane region" description="Helical" evidence="8">
    <location>
        <begin position="278"/>
        <end position="303"/>
    </location>
</feature>
<dbReference type="InterPro" id="IPR018584">
    <property type="entry name" value="GT87"/>
</dbReference>
<feature type="transmembrane region" description="Helical" evidence="8">
    <location>
        <begin position="120"/>
        <end position="137"/>
    </location>
</feature>
<keyword evidence="2" id="KW-1003">Cell membrane</keyword>
<keyword evidence="3" id="KW-0808">Transferase</keyword>
<sequence length="391" mass="43084">MTAATRWIPSLIVAVLAVLAIWAEFPRIAHEGGLWDFGSFVASARAAKEGLNPYGIYELTLHVELPGFESWNPNLNPPISALLFRVFDVADPHMAYRIWRWISIAFYAATVFLLARRFGGVQAMIFALWAFALAGFWDTLFLGQIYLPLVFAGVAAWLLLERGQGLAAGILIGIIVAMKPNFLVWPALLFLSGYYRPVVAAGLTAGIISAIPLLVYGPEIYRQWFELVASDRERAFFLTNGSFAGLSARAGVPLLGLILSLALLAGLALWAFRLRPNVLAASALALVAALLASPLGWIHYTLFLLPVFLVHWHRPVMRIVALLLIIPVPFVIDQFTKATWIQLTIGSVYGWALVLCLAMLMMDEWQRMKEGGLSRQTRAALPEKSYSGSAS</sequence>
<feature type="transmembrane region" description="Helical" evidence="8">
    <location>
        <begin position="252"/>
        <end position="272"/>
    </location>
</feature>
<evidence type="ECO:0000256" key="5">
    <source>
        <dbReference type="ARBA" id="ARBA00022989"/>
    </source>
</evidence>
<dbReference type="GO" id="GO:0016758">
    <property type="term" value="F:hexosyltransferase activity"/>
    <property type="evidence" value="ECO:0007669"/>
    <property type="project" value="InterPro"/>
</dbReference>
<accession>A0A937D0J9</accession>
<keyword evidence="10" id="KW-1185">Reference proteome</keyword>
<protein>
    <submittedName>
        <fullName evidence="9">DUF2029 domain-containing protein</fullName>
    </submittedName>
</protein>
<evidence type="ECO:0000256" key="6">
    <source>
        <dbReference type="ARBA" id="ARBA00023136"/>
    </source>
</evidence>
<feature type="transmembrane region" description="Helical" evidence="8">
    <location>
        <begin position="315"/>
        <end position="332"/>
    </location>
</feature>
<dbReference type="Proteomes" id="UP000605848">
    <property type="component" value="Unassembled WGS sequence"/>
</dbReference>
<dbReference type="AlphaFoldDB" id="A0A937D0J9"/>
<reference evidence="9" key="1">
    <citation type="submission" date="2021-01" db="EMBL/GenBank/DDBJ databases">
        <title>Microvirga sp.</title>
        <authorList>
            <person name="Kim M.K."/>
        </authorList>
    </citation>
    <scope>NUCLEOTIDE SEQUENCE</scope>
    <source>
        <strain evidence="9">5420S-16</strain>
    </source>
</reference>
<comment type="subcellular location">
    <subcellularLocation>
        <location evidence="1">Cell membrane</location>
        <topology evidence="1">Multi-pass membrane protein</topology>
    </subcellularLocation>
</comment>
<evidence type="ECO:0000313" key="9">
    <source>
        <dbReference type="EMBL" id="MBL0405961.1"/>
    </source>
</evidence>
<feature type="transmembrane region" description="Helical" evidence="8">
    <location>
        <begin position="338"/>
        <end position="360"/>
    </location>
</feature>
<evidence type="ECO:0000256" key="3">
    <source>
        <dbReference type="ARBA" id="ARBA00022679"/>
    </source>
</evidence>
<comment type="caution">
    <text evidence="9">The sequence shown here is derived from an EMBL/GenBank/DDBJ whole genome shotgun (WGS) entry which is preliminary data.</text>
</comment>
<keyword evidence="6 8" id="KW-0472">Membrane</keyword>
<organism evidence="9 10">
    <name type="scientific">Microvirga aerilata</name>
    <dbReference type="NCBI Taxonomy" id="670292"/>
    <lineage>
        <taxon>Bacteria</taxon>
        <taxon>Pseudomonadati</taxon>
        <taxon>Pseudomonadota</taxon>
        <taxon>Alphaproteobacteria</taxon>
        <taxon>Hyphomicrobiales</taxon>
        <taxon>Methylobacteriaceae</taxon>
        <taxon>Microvirga</taxon>
    </lineage>
</organism>
<evidence type="ECO:0000256" key="8">
    <source>
        <dbReference type="SAM" id="Phobius"/>
    </source>
</evidence>
<evidence type="ECO:0000256" key="2">
    <source>
        <dbReference type="ARBA" id="ARBA00022475"/>
    </source>
</evidence>
<feature type="transmembrane region" description="Helical" evidence="8">
    <location>
        <begin position="194"/>
        <end position="216"/>
    </location>
</feature>
<keyword evidence="4 8" id="KW-0812">Transmembrane</keyword>
<feature type="transmembrane region" description="Helical" evidence="8">
    <location>
        <begin position="98"/>
        <end position="115"/>
    </location>
</feature>
<feature type="transmembrane region" description="Helical" evidence="8">
    <location>
        <begin position="7"/>
        <end position="25"/>
    </location>
</feature>
<evidence type="ECO:0000256" key="7">
    <source>
        <dbReference type="ARBA" id="ARBA00024033"/>
    </source>
</evidence>
<dbReference type="Pfam" id="PF09594">
    <property type="entry name" value="GT87"/>
    <property type="match status" value="1"/>
</dbReference>
<evidence type="ECO:0000256" key="1">
    <source>
        <dbReference type="ARBA" id="ARBA00004651"/>
    </source>
</evidence>
<feature type="transmembrane region" description="Helical" evidence="8">
    <location>
        <begin position="167"/>
        <end position="188"/>
    </location>
</feature>
<keyword evidence="5 8" id="KW-1133">Transmembrane helix</keyword>
<proteinExistence type="inferred from homology"/>
<gene>
    <name evidence="9" type="ORF">JKG68_18535</name>
</gene>
<dbReference type="EMBL" id="JAEQMY010000031">
    <property type="protein sequence ID" value="MBL0405961.1"/>
    <property type="molecule type" value="Genomic_DNA"/>
</dbReference>
<evidence type="ECO:0000256" key="4">
    <source>
        <dbReference type="ARBA" id="ARBA00022692"/>
    </source>
</evidence>
<name>A0A937D0J9_9HYPH</name>
<dbReference type="GO" id="GO:0005886">
    <property type="term" value="C:plasma membrane"/>
    <property type="evidence" value="ECO:0007669"/>
    <property type="project" value="UniProtKB-SubCell"/>
</dbReference>